<protein>
    <submittedName>
        <fullName evidence="3">Helix-turn-helix domain-containing protein</fullName>
    </submittedName>
</protein>
<evidence type="ECO:0000313" key="3">
    <source>
        <dbReference type="EMBL" id="URI14107.1"/>
    </source>
</evidence>
<dbReference type="Pfam" id="PF13560">
    <property type="entry name" value="HTH_31"/>
    <property type="match status" value="1"/>
</dbReference>
<reference evidence="3" key="1">
    <citation type="submission" date="2022-05" db="EMBL/GenBank/DDBJ databases">
        <title>Brevundimonas albigilva TT17 genome sequence.</title>
        <authorList>
            <person name="Lee K."/>
            <person name="Son H."/>
        </authorList>
    </citation>
    <scope>NUCLEOTIDE SEQUENCE</scope>
    <source>
        <strain evidence="3">TT17</strain>
    </source>
</reference>
<dbReference type="InterPro" id="IPR010982">
    <property type="entry name" value="Lambda_DNA-bd_dom_sf"/>
</dbReference>
<evidence type="ECO:0000259" key="2">
    <source>
        <dbReference type="PROSITE" id="PS50943"/>
    </source>
</evidence>
<accession>A0ABY4SKP9</accession>
<dbReference type="EMBL" id="CP097649">
    <property type="protein sequence ID" value="URI14107.1"/>
    <property type="molecule type" value="Genomic_DNA"/>
</dbReference>
<evidence type="ECO:0000256" key="1">
    <source>
        <dbReference type="SAM" id="MobiDB-lite"/>
    </source>
</evidence>
<sequence>MKLTALNTDEAVLGELGRRLTDHRIVRELTQAQVAEAAGVSKRTIERLEAGESVQFSNLIRVMRVLDRLDGFDRLLPEAPANPIDLLERQGKVRQRVRPDGGSSEPIHMRWSWGDKR</sequence>
<evidence type="ECO:0000313" key="4">
    <source>
        <dbReference type="Proteomes" id="UP001055429"/>
    </source>
</evidence>
<dbReference type="PROSITE" id="PS50943">
    <property type="entry name" value="HTH_CROC1"/>
    <property type="match status" value="1"/>
</dbReference>
<organism evidence="3 4">
    <name type="scientific">Brevundimonas albigilva</name>
    <dbReference type="NCBI Taxonomy" id="1312364"/>
    <lineage>
        <taxon>Bacteria</taxon>
        <taxon>Pseudomonadati</taxon>
        <taxon>Pseudomonadota</taxon>
        <taxon>Alphaproteobacteria</taxon>
        <taxon>Caulobacterales</taxon>
        <taxon>Caulobacteraceae</taxon>
        <taxon>Brevundimonas</taxon>
    </lineage>
</organism>
<dbReference type="InterPro" id="IPR001387">
    <property type="entry name" value="Cro/C1-type_HTH"/>
</dbReference>
<dbReference type="CDD" id="cd00093">
    <property type="entry name" value="HTH_XRE"/>
    <property type="match status" value="1"/>
</dbReference>
<gene>
    <name evidence="3" type="ORF">M8231_09730</name>
</gene>
<dbReference type="SUPFAM" id="SSF47413">
    <property type="entry name" value="lambda repressor-like DNA-binding domains"/>
    <property type="match status" value="1"/>
</dbReference>
<dbReference type="SMART" id="SM00530">
    <property type="entry name" value="HTH_XRE"/>
    <property type="match status" value="1"/>
</dbReference>
<dbReference type="RefSeq" id="WP_250201368.1">
    <property type="nucleotide sequence ID" value="NZ_CP097649.1"/>
</dbReference>
<dbReference type="Gene3D" id="1.10.260.40">
    <property type="entry name" value="lambda repressor-like DNA-binding domains"/>
    <property type="match status" value="1"/>
</dbReference>
<dbReference type="Proteomes" id="UP001055429">
    <property type="component" value="Chromosome"/>
</dbReference>
<keyword evidence="4" id="KW-1185">Reference proteome</keyword>
<feature type="region of interest" description="Disordered" evidence="1">
    <location>
        <begin position="93"/>
        <end position="117"/>
    </location>
</feature>
<proteinExistence type="predicted"/>
<name>A0ABY4SKP9_9CAUL</name>
<feature type="domain" description="HTH cro/C1-type" evidence="2">
    <location>
        <begin position="29"/>
        <end position="72"/>
    </location>
</feature>